<dbReference type="HOGENOM" id="CLU_2671241_0_0_1"/>
<keyword evidence="2" id="KW-1185">Reference proteome</keyword>
<organism evidence="1 2">
    <name type="scientific">Galerina marginata (strain CBS 339.88)</name>
    <dbReference type="NCBI Taxonomy" id="685588"/>
    <lineage>
        <taxon>Eukaryota</taxon>
        <taxon>Fungi</taxon>
        <taxon>Dikarya</taxon>
        <taxon>Basidiomycota</taxon>
        <taxon>Agaricomycotina</taxon>
        <taxon>Agaricomycetes</taxon>
        <taxon>Agaricomycetidae</taxon>
        <taxon>Agaricales</taxon>
        <taxon>Agaricineae</taxon>
        <taxon>Strophariaceae</taxon>
        <taxon>Galerina</taxon>
    </lineage>
</organism>
<protein>
    <submittedName>
        <fullName evidence="1">Uncharacterized protein</fullName>
    </submittedName>
</protein>
<evidence type="ECO:0000313" key="1">
    <source>
        <dbReference type="EMBL" id="KDR80039.1"/>
    </source>
</evidence>
<proteinExistence type="predicted"/>
<reference evidence="2" key="1">
    <citation type="journal article" date="2014" name="Proc. Natl. Acad. Sci. U.S.A.">
        <title>Extensive sampling of basidiomycete genomes demonstrates inadequacy of the white-rot/brown-rot paradigm for wood decay fungi.</title>
        <authorList>
            <person name="Riley R."/>
            <person name="Salamov A.A."/>
            <person name="Brown D.W."/>
            <person name="Nagy L.G."/>
            <person name="Floudas D."/>
            <person name="Held B.W."/>
            <person name="Levasseur A."/>
            <person name="Lombard V."/>
            <person name="Morin E."/>
            <person name="Otillar R."/>
            <person name="Lindquist E.A."/>
            <person name="Sun H."/>
            <person name="LaButti K.M."/>
            <person name="Schmutz J."/>
            <person name="Jabbour D."/>
            <person name="Luo H."/>
            <person name="Baker S.E."/>
            <person name="Pisabarro A.G."/>
            <person name="Walton J.D."/>
            <person name="Blanchette R.A."/>
            <person name="Henrissat B."/>
            <person name="Martin F."/>
            <person name="Cullen D."/>
            <person name="Hibbett D.S."/>
            <person name="Grigoriev I.V."/>
        </authorList>
    </citation>
    <scope>NUCLEOTIDE SEQUENCE [LARGE SCALE GENOMIC DNA]</scope>
    <source>
        <strain evidence="2">CBS 339.88</strain>
    </source>
</reference>
<gene>
    <name evidence="1" type="ORF">GALMADRAFT_242252</name>
</gene>
<evidence type="ECO:0000313" key="2">
    <source>
        <dbReference type="Proteomes" id="UP000027222"/>
    </source>
</evidence>
<name>A0A067TJF6_GALM3</name>
<dbReference type="AlphaFoldDB" id="A0A067TJF6"/>
<accession>A0A067TJF6</accession>
<dbReference type="EMBL" id="KL142372">
    <property type="protein sequence ID" value="KDR80039.1"/>
    <property type="molecule type" value="Genomic_DNA"/>
</dbReference>
<dbReference type="Proteomes" id="UP000027222">
    <property type="component" value="Unassembled WGS sequence"/>
</dbReference>
<sequence length="75" mass="8497">MAKRRHLSLAGLSTSPWQYLSTNRTLSALARWLATHLLWRILCNHVRGRINRGDMLTLGTITMEIVSTKSPPVAR</sequence>